<dbReference type="PANTHER" id="PTHR30537">
    <property type="entry name" value="HTH-TYPE TRANSCRIPTIONAL REGULATOR"/>
    <property type="match status" value="1"/>
</dbReference>
<dbReference type="AlphaFoldDB" id="A0A5E4T4N3"/>
<evidence type="ECO:0000313" key="6">
    <source>
        <dbReference type="EMBL" id="VVD83126.1"/>
    </source>
</evidence>
<feature type="domain" description="HTH lysR-type" evidence="5">
    <location>
        <begin position="2"/>
        <end position="59"/>
    </location>
</feature>
<dbReference type="OrthoDB" id="8579932at2"/>
<dbReference type="Gene3D" id="3.40.190.290">
    <property type="match status" value="1"/>
</dbReference>
<dbReference type="Gene3D" id="1.10.10.10">
    <property type="entry name" value="Winged helix-like DNA-binding domain superfamily/Winged helix DNA-binding domain"/>
    <property type="match status" value="1"/>
</dbReference>
<protein>
    <submittedName>
        <fullName evidence="6">HTH-type transcriptional regulator GltC</fullName>
    </submittedName>
</protein>
<evidence type="ECO:0000256" key="3">
    <source>
        <dbReference type="ARBA" id="ARBA00023125"/>
    </source>
</evidence>
<evidence type="ECO:0000256" key="4">
    <source>
        <dbReference type="ARBA" id="ARBA00023163"/>
    </source>
</evidence>
<keyword evidence="3" id="KW-0238">DNA-binding</keyword>
<dbReference type="GO" id="GO:0003700">
    <property type="term" value="F:DNA-binding transcription factor activity"/>
    <property type="evidence" value="ECO:0007669"/>
    <property type="project" value="InterPro"/>
</dbReference>
<evidence type="ECO:0000256" key="2">
    <source>
        <dbReference type="ARBA" id="ARBA00023015"/>
    </source>
</evidence>
<gene>
    <name evidence="6" type="primary">gltC_2</name>
    <name evidence="6" type="ORF">PCE31106_01213</name>
</gene>
<evidence type="ECO:0000259" key="5">
    <source>
        <dbReference type="PROSITE" id="PS50931"/>
    </source>
</evidence>
<dbReference type="InterPro" id="IPR036390">
    <property type="entry name" value="WH_DNA-bd_sf"/>
</dbReference>
<dbReference type="GO" id="GO:0043565">
    <property type="term" value="F:sequence-specific DNA binding"/>
    <property type="evidence" value="ECO:0007669"/>
    <property type="project" value="TreeGrafter"/>
</dbReference>
<dbReference type="InterPro" id="IPR005119">
    <property type="entry name" value="LysR_subst-bd"/>
</dbReference>
<dbReference type="Proteomes" id="UP000384354">
    <property type="component" value="Unassembled WGS sequence"/>
</dbReference>
<organism evidence="6 7">
    <name type="scientific">Pandoraea cepalis</name>
    <dbReference type="NCBI Taxonomy" id="2508294"/>
    <lineage>
        <taxon>Bacteria</taxon>
        <taxon>Pseudomonadati</taxon>
        <taxon>Pseudomonadota</taxon>
        <taxon>Betaproteobacteria</taxon>
        <taxon>Burkholderiales</taxon>
        <taxon>Burkholderiaceae</taxon>
        <taxon>Pandoraea</taxon>
    </lineage>
</organism>
<dbReference type="GO" id="GO:0006351">
    <property type="term" value="P:DNA-templated transcription"/>
    <property type="evidence" value="ECO:0007669"/>
    <property type="project" value="TreeGrafter"/>
</dbReference>
<dbReference type="Pfam" id="PF03466">
    <property type="entry name" value="LysR_substrate"/>
    <property type="match status" value="1"/>
</dbReference>
<comment type="similarity">
    <text evidence="1">Belongs to the LysR transcriptional regulatory family.</text>
</comment>
<dbReference type="Pfam" id="PF00126">
    <property type="entry name" value="HTH_1"/>
    <property type="match status" value="1"/>
</dbReference>
<dbReference type="RefSeq" id="WP_150562695.1">
    <property type="nucleotide sequence ID" value="NZ_CABPSL010000002.1"/>
</dbReference>
<sequence length="288" mass="31647">MFDWENLRHFLAVAHAGTLSGAARAMHVDHATVSRRLNALEAELQMSLIERLPRSCRLTPDGKKVLELAKHMETASFDIARLARAQHVPLDGKVALSAPPVLVAHFLAKRLASLRETHPGIQLSLLAQAQQISLSRGEADIALRLVRPKEPSNVARRIGRMPFALYAHKDYARTVPPADWTFIAYDASLADMPQQQWLLKIANGRPVGCTLSDISGHLAAARGGAGVAGLPCFMGDTEGDLVRLEHDGSAFARDIWLVVHRDLRRSKPVRVVMDYIATIVSETPMLTI</sequence>
<evidence type="ECO:0000256" key="1">
    <source>
        <dbReference type="ARBA" id="ARBA00009437"/>
    </source>
</evidence>
<dbReference type="EMBL" id="CABPSL010000002">
    <property type="protein sequence ID" value="VVD83126.1"/>
    <property type="molecule type" value="Genomic_DNA"/>
</dbReference>
<dbReference type="InterPro" id="IPR036388">
    <property type="entry name" value="WH-like_DNA-bd_sf"/>
</dbReference>
<dbReference type="SUPFAM" id="SSF46785">
    <property type="entry name" value="Winged helix' DNA-binding domain"/>
    <property type="match status" value="1"/>
</dbReference>
<dbReference type="InterPro" id="IPR000847">
    <property type="entry name" value="LysR_HTH_N"/>
</dbReference>
<dbReference type="InterPro" id="IPR058163">
    <property type="entry name" value="LysR-type_TF_proteobact-type"/>
</dbReference>
<evidence type="ECO:0000313" key="7">
    <source>
        <dbReference type="Proteomes" id="UP000384354"/>
    </source>
</evidence>
<keyword evidence="2" id="KW-0805">Transcription regulation</keyword>
<dbReference type="PROSITE" id="PS50931">
    <property type="entry name" value="HTH_LYSR"/>
    <property type="match status" value="1"/>
</dbReference>
<reference evidence="6 7" key="1">
    <citation type="submission" date="2019-08" db="EMBL/GenBank/DDBJ databases">
        <authorList>
            <person name="Peeters C."/>
        </authorList>
    </citation>
    <scope>NUCLEOTIDE SEQUENCE [LARGE SCALE GENOMIC DNA]</scope>
    <source>
        <strain evidence="6 7">LMG 31106</strain>
    </source>
</reference>
<keyword evidence="4" id="KW-0804">Transcription</keyword>
<dbReference type="PANTHER" id="PTHR30537:SF3">
    <property type="entry name" value="TRANSCRIPTIONAL REGULATORY PROTEIN"/>
    <property type="match status" value="1"/>
</dbReference>
<proteinExistence type="inferred from homology"/>
<name>A0A5E4T4N3_9BURK</name>
<accession>A0A5E4T4N3</accession>
<dbReference type="SUPFAM" id="SSF53850">
    <property type="entry name" value="Periplasmic binding protein-like II"/>
    <property type="match status" value="1"/>
</dbReference>